<evidence type="ECO:0000313" key="2">
    <source>
        <dbReference type="Proteomes" id="UP000639274"/>
    </source>
</evidence>
<proteinExistence type="predicted"/>
<reference evidence="1 2" key="1">
    <citation type="submission" date="2021-03" db="EMBL/GenBank/DDBJ databases">
        <title>Lysobacter sp. nov. isolated from soil of gangwondo yeongwol, south Korea.</title>
        <authorList>
            <person name="Kim K.R."/>
            <person name="Kim K.H."/>
            <person name="Jeon C.O."/>
        </authorList>
    </citation>
    <scope>NUCLEOTIDE SEQUENCE [LARGE SCALE GENOMIC DNA]</scope>
    <source>
        <strain evidence="1 2">R19</strain>
    </source>
</reference>
<dbReference type="Proteomes" id="UP000639274">
    <property type="component" value="Chromosome"/>
</dbReference>
<accession>A0A974XY88</accession>
<dbReference type="EMBL" id="CP071518">
    <property type="protein sequence ID" value="QSX77976.1"/>
    <property type="molecule type" value="Genomic_DNA"/>
</dbReference>
<evidence type="ECO:0000313" key="1">
    <source>
        <dbReference type="EMBL" id="QSX77976.1"/>
    </source>
</evidence>
<sequence length="158" mass="17251">MSDNRITLTVTPEQGQAATTGIAQAVAALPGLVSVHPSQSRDLHHFVNNNELFGRGVLRTLETHRQIVPPSLDVAGARADLDALDALRPLLEEVGRLHALLEGTVALLGHDVMDFAYEGYRHLKLSGADQGLENLRRDLGHQFSRGRRRAQEEPAPQS</sequence>
<gene>
    <name evidence="1" type="ORF">I8J32_014815</name>
</gene>
<dbReference type="AlphaFoldDB" id="A0A974XY88"/>
<organism evidence="1 2">
    <name type="scientific">Agrilutibacter solisilvae</name>
    <dbReference type="NCBI Taxonomy" id="2763317"/>
    <lineage>
        <taxon>Bacteria</taxon>
        <taxon>Pseudomonadati</taxon>
        <taxon>Pseudomonadota</taxon>
        <taxon>Gammaproteobacteria</taxon>
        <taxon>Lysobacterales</taxon>
        <taxon>Lysobacteraceae</taxon>
        <taxon>Agrilutibacter</taxon>
    </lineage>
</organism>
<dbReference type="KEGG" id="lsf:I8J32_014815"/>
<dbReference type="RefSeq" id="WP_200615874.1">
    <property type="nucleotide sequence ID" value="NZ_CP071518.1"/>
</dbReference>
<keyword evidence="2" id="KW-1185">Reference proteome</keyword>
<name>A0A974XY88_9GAMM</name>
<protein>
    <submittedName>
        <fullName evidence="1">Uncharacterized protein</fullName>
    </submittedName>
</protein>